<dbReference type="Gene3D" id="3.40.50.20">
    <property type="match status" value="1"/>
</dbReference>
<proteinExistence type="inferred from homology"/>
<evidence type="ECO:0000313" key="5">
    <source>
        <dbReference type="EMBL" id="MCS0807446.1"/>
    </source>
</evidence>
<protein>
    <submittedName>
        <fullName evidence="5">Acetyltransferase</fullName>
    </submittedName>
</protein>
<dbReference type="PANTHER" id="PTHR43300">
    <property type="entry name" value="ACETYLTRANSFERASE"/>
    <property type="match status" value="1"/>
</dbReference>
<dbReference type="NCBIfam" id="TIGR03570">
    <property type="entry name" value="NeuD_NnaD"/>
    <property type="match status" value="1"/>
</dbReference>
<accession>A0ABT2D807</accession>
<feature type="domain" description="PglD N-terminal" evidence="4">
    <location>
        <begin position="7"/>
        <end position="84"/>
    </location>
</feature>
<dbReference type="Pfam" id="PF17836">
    <property type="entry name" value="PglD_N"/>
    <property type="match status" value="1"/>
</dbReference>
<dbReference type="Proteomes" id="UP001206126">
    <property type="component" value="Unassembled WGS sequence"/>
</dbReference>
<reference evidence="5 6" key="1">
    <citation type="submission" date="2022-08" db="EMBL/GenBank/DDBJ databases">
        <title>Reclassification of Massilia species as members of the genera Telluria, Duganella, Pseudoduganella, Mokoshia gen. nov. and Zemynaea gen. nov. using orthogonal and non-orthogonal genome-based approaches.</title>
        <authorList>
            <person name="Bowman J.P."/>
        </authorList>
    </citation>
    <scope>NUCLEOTIDE SEQUENCE [LARGE SCALE GENOMIC DNA]</scope>
    <source>
        <strain evidence="5 6">JCM 31605</strain>
    </source>
</reference>
<dbReference type="InterPro" id="IPR041561">
    <property type="entry name" value="PglD_N"/>
</dbReference>
<organism evidence="5 6">
    <name type="scientific">Massilia agilis</name>
    <dbReference type="NCBI Taxonomy" id="1811226"/>
    <lineage>
        <taxon>Bacteria</taxon>
        <taxon>Pseudomonadati</taxon>
        <taxon>Pseudomonadota</taxon>
        <taxon>Betaproteobacteria</taxon>
        <taxon>Burkholderiales</taxon>
        <taxon>Oxalobacteraceae</taxon>
        <taxon>Telluria group</taxon>
        <taxon>Massilia</taxon>
    </lineage>
</organism>
<name>A0ABT2D807_9BURK</name>
<evidence type="ECO:0000256" key="2">
    <source>
        <dbReference type="ARBA" id="ARBA00022679"/>
    </source>
</evidence>
<gene>
    <name evidence="5" type="ORF">NX774_05845</name>
</gene>
<dbReference type="SUPFAM" id="SSF51161">
    <property type="entry name" value="Trimeric LpxA-like enzymes"/>
    <property type="match status" value="1"/>
</dbReference>
<keyword evidence="3" id="KW-0677">Repeat</keyword>
<dbReference type="CDD" id="cd03360">
    <property type="entry name" value="LbH_AT_putative"/>
    <property type="match status" value="1"/>
</dbReference>
<dbReference type="InterPro" id="IPR020019">
    <property type="entry name" value="AcTrfase_PglD-like"/>
</dbReference>
<evidence type="ECO:0000256" key="3">
    <source>
        <dbReference type="ARBA" id="ARBA00022737"/>
    </source>
</evidence>
<dbReference type="EMBL" id="JANUHB010000001">
    <property type="protein sequence ID" value="MCS0807446.1"/>
    <property type="molecule type" value="Genomic_DNA"/>
</dbReference>
<comment type="similarity">
    <text evidence="1">Belongs to the transferase hexapeptide repeat family.</text>
</comment>
<sequence length="216" mass="21282">MNGVRPLVLLGGGGHGKVLLALAQAAALPVAGVCDPALAAGGIREWFGVPVLGADDALDRLDPGAVSLVNGVGQLPRSSLREQVFAAARAKGFGFPPLVHPMAWVAPGVVLEEGAQVMAGAIVQPGARLGANTVVNTRASVDHDCAVGAHVHIAPGAVLCGGVHVGDHAFVGAGATLIQGVRIGVRAVIGAGALVVSDVDEGALVLGAKGSARPGR</sequence>
<keyword evidence="6" id="KW-1185">Reference proteome</keyword>
<dbReference type="PANTHER" id="PTHR43300:SF7">
    <property type="entry name" value="UDP-N-ACETYLBACILLOSAMINE N-ACETYLTRANSFERASE"/>
    <property type="match status" value="1"/>
</dbReference>
<comment type="caution">
    <text evidence="5">The sequence shown here is derived from an EMBL/GenBank/DDBJ whole genome shotgun (WGS) entry which is preliminary data.</text>
</comment>
<dbReference type="RefSeq" id="WP_258821212.1">
    <property type="nucleotide sequence ID" value="NZ_JANUHB010000001.1"/>
</dbReference>
<dbReference type="InterPro" id="IPR011004">
    <property type="entry name" value="Trimer_LpxA-like_sf"/>
</dbReference>
<dbReference type="PROSITE" id="PS00101">
    <property type="entry name" value="HEXAPEP_TRANSFERASES"/>
    <property type="match status" value="1"/>
</dbReference>
<dbReference type="InterPro" id="IPR018357">
    <property type="entry name" value="Hexapep_transf_CS"/>
</dbReference>
<keyword evidence="2" id="KW-0808">Transferase</keyword>
<dbReference type="Gene3D" id="2.160.10.10">
    <property type="entry name" value="Hexapeptide repeat proteins"/>
    <property type="match status" value="1"/>
</dbReference>
<evidence type="ECO:0000313" key="6">
    <source>
        <dbReference type="Proteomes" id="UP001206126"/>
    </source>
</evidence>
<evidence type="ECO:0000256" key="1">
    <source>
        <dbReference type="ARBA" id="ARBA00007274"/>
    </source>
</evidence>
<dbReference type="InterPro" id="IPR050179">
    <property type="entry name" value="Trans_hexapeptide_repeat"/>
</dbReference>
<evidence type="ECO:0000259" key="4">
    <source>
        <dbReference type="Pfam" id="PF17836"/>
    </source>
</evidence>